<dbReference type="AlphaFoldDB" id="A0A6N2Y673"/>
<evidence type="ECO:0000256" key="3">
    <source>
        <dbReference type="ARBA" id="ARBA00022598"/>
    </source>
</evidence>
<keyword evidence="6 8" id="KW-0067">ATP-binding</keyword>
<dbReference type="InterPro" id="IPR012796">
    <property type="entry name" value="Lysidine-tRNA-synth_C"/>
</dbReference>
<dbReference type="SUPFAM" id="SSF82829">
    <property type="entry name" value="MesJ substrate recognition domain-like"/>
    <property type="match status" value="1"/>
</dbReference>
<dbReference type="RefSeq" id="WP_421757147.1">
    <property type="nucleotide sequence ID" value="NZ_CACRTV010000006.1"/>
</dbReference>
<evidence type="ECO:0000256" key="4">
    <source>
        <dbReference type="ARBA" id="ARBA00022694"/>
    </source>
</evidence>
<evidence type="ECO:0000256" key="2">
    <source>
        <dbReference type="ARBA" id="ARBA00022490"/>
    </source>
</evidence>
<keyword evidence="2 8" id="KW-0963">Cytoplasm</keyword>
<dbReference type="Pfam" id="PF11734">
    <property type="entry name" value="TilS_C"/>
    <property type="match status" value="1"/>
</dbReference>
<organism evidence="10">
    <name type="scientific">Clostridium paraputrificum</name>
    <dbReference type="NCBI Taxonomy" id="29363"/>
    <lineage>
        <taxon>Bacteria</taxon>
        <taxon>Bacillati</taxon>
        <taxon>Bacillota</taxon>
        <taxon>Clostridia</taxon>
        <taxon>Eubacteriales</taxon>
        <taxon>Clostridiaceae</taxon>
        <taxon>Clostridium</taxon>
    </lineage>
</organism>
<comment type="function">
    <text evidence="8">Ligates lysine onto the cytidine present at position 34 of the AUA codon-specific tRNA(Ile) that contains the anticodon CAU, in an ATP-dependent manner. Cytidine is converted to lysidine, thus changing the amino acid specificity of the tRNA from methionine to isoleucine.</text>
</comment>
<dbReference type="EMBL" id="CACRTV010000006">
    <property type="protein sequence ID" value="VYT62231.1"/>
    <property type="molecule type" value="Genomic_DNA"/>
</dbReference>
<comment type="domain">
    <text evidence="8">The N-terminal region contains the highly conserved SGGXDS motif, predicted to be a P-loop motif involved in ATP binding.</text>
</comment>
<dbReference type="PANTHER" id="PTHR43033:SF1">
    <property type="entry name" value="TRNA(ILE)-LYSIDINE SYNTHASE-RELATED"/>
    <property type="match status" value="1"/>
</dbReference>
<feature type="domain" description="Lysidine-tRNA(Ile) synthetase C-terminal" evidence="9">
    <location>
        <begin position="386"/>
        <end position="458"/>
    </location>
</feature>
<feature type="binding site" evidence="8">
    <location>
        <begin position="28"/>
        <end position="33"/>
    </location>
    <ligand>
        <name>ATP</name>
        <dbReference type="ChEBI" id="CHEBI:30616"/>
    </ligand>
</feature>
<dbReference type="InterPro" id="IPR012795">
    <property type="entry name" value="tRNA_Ile_lys_synt_N"/>
</dbReference>
<dbReference type="Gene3D" id="3.40.50.620">
    <property type="entry name" value="HUPs"/>
    <property type="match status" value="1"/>
</dbReference>
<name>A0A6N2Y673_9CLOT</name>
<evidence type="ECO:0000256" key="1">
    <source>
        <dbReference type="ARBA" id="ARBA00004496"/>
    </source>
</evidence>
<dbReference type="SUPFAM" id="SSF56037">
    <property type="entry name" value="PheT/TilS domain"/>
    <property type="match status" value="1"/>
</dbReference>
<dbReference type="GO" id="GO:0006400">
    <property type="term" value="P:tRNA modification"/>
    <property type="evidence" value="ECO:0007669"/>
    <property type="project" value="UniProtKB-UniRule"/>
</dbReference>
<dbReference type="NCBIfam" id="TIGR02432">
    <property type="entry name" value="lysidine_TilS_N"/>
    <property type="match status" value="1"/>
</dbReference>
<dbReference type="CDD" id="cd01992">
    <property type="entry name" value="TilS_N"/>
    <property type="match status" value="1"/>
</dbReference>
<evidence type="ECO:0000256" key="5">
    <source>
        <dbReference type="ARBA" id="ARBA00022741"/>
    </source>
</evidence>
<keyword evidence="3 8" id="KW-0436">Ligase</keyword>
<dbReference type="EC" id="6.3.4.19" evidence="8"/>
<sequence length="464" mass="54196">MNMEKRVLEYILENKLLQEKEKVVVGVSGGPDSICLLEVLYRLQKQLEIELVVAHINHMLRGEEANKDEKYVNDFCVERGIEVYSKRININEFAKKQRMSTETAGREARYQFFREVMKKTNSNKIATAHNANDQVETIFMRIMRGTGLEGLTGIPVKRESIYIRPILFLQREEIEWYCEKNNLNPRIDKSNMERDYSRNKIRLDIIPYMKENFNPDVVTVINRMADTLKEDNELIESVIDEYFFKYCKVEKDYIVIRSDIAVCKSVIINRVIRKATSIISGSGYNIEAKHIVSVKKLLKLGTNKRVDLPNSLYAENVYGDIYVRKVESEEGKYCEEVVINKDHIESEFSFGEYSIKFEVLENVKNIKFTDNSFIKYFNYDKINGNIIIRTRKNGDKMIPLGMNGRKKIKDIFIDSKVSVSQRDIVPIIQFDDEVAWLVGLKVSNEYKVTKDTKKLLKITVMERN</sequence>
<dbReference type="NCBIfam" id="TIGR02433">
    <property type="entry name" value="lysidine_TilS_C"/>
    <property type="match status" value="1"/>
</dbReference>
<dbReference type="GO" id="GO:0005524">
    <property type="term" value="F:ATP binding"/>
    <property type="evidence" value="ECO:0007669"/>
    <property type="project" value="UniProtKB-UniRule"/>
</dbReference>
<dbReference type="InterPro" id="IPR011063">
    <property type="entry name" value="TilS/TtcA_N"/>
</dbReference>
<gene>
    <name evidence="8 10" type="primary">tilS</name>
    <name evidence="10" type="ORF">CPLFYP93_00172</name>
</gene>
<dbReference type="PANTHER" id="PTHR43033">
    <property type="entry name" value="TRNA(ILE)-LYSIDINE SYNTHASE-RELATED"/>
    <property type="match status" value="1"/>
</dbReference>
<reference evidence="10" key="1">
    <citation type="submission" date="2019-11" db="EMBL/GenBank/DDBJ databases">
        <authorList>
            <person name="Feng L."/>
        </authorList>
    </citation>
    <scope>NUCLEOTIDE SEQUENCE</scope>
    <source>
        <strain evidence="10">CParaputrificumLFYP93</strain>
    </source>
</reference>
<protein>
    <recommendedName>
        <fullName evidence="8">tRNA(Ile)-lysidine synthase</fullName>
        <ecNumber evidence="8">6.3.4.19</ecNumber>
    </recommendedName>
    <alternativeName>
        <fullName evidence="8">tRNA(Ile)-2-lysyl-cytidine synthase</fullName>
    </alternativeName>
    <alternativeName>
        <fullName evidence="8">tRNA(Ile)-lysidine synthetase</fullName>
    </alternativeName>
</protein>
<dbReference type="SMART" id="SM00977">
    <property type="entry name" value="TilS_C"/>
    <property type="match status" value="1"/>
</dbReference>
<comment type="similarity">
    <text evidence="8">Belongs to the tRNA(Ile)-lysidine synthase family.</text>
</comment>
<dbReference type="SUPFAM" id="SSF52402">
    <property type="entry name" value="Adenine nucleotide alpha hydrolases-like"/>
    <property type="match status" value="1"/>
</dbReference>
<dbReference type="Pfam" id="PF01171">
    <property type="entry name" value="ATP_bind_3"/>
    <property type="match status" value="1"/>
</dbReference>
<dbReference type="Gene3D" id="3.50.40.10">
    <property type="entry name" value="Phenylalanyl-trna Synthetase, Chain B, domain 3"/>
    <property type="match status" value="1"/>
</dbReference>
<evidence type="ECO:0000259" key="9">
    <source>
        <dbReference type="SMART" id="SM00977"/>
    </source>
</evidence>
<accession>A0A6N2Y673</accession>
<keyword evidence="4 8" id="KW-0819">tRNA processing</keyword>
<keyword evidence="5 8" id="KW-0547">Nucleotide-binding</keyword>
<evidence type="ECO:0000256" key="8">
    <source>
        <dbReference type="HAMAP-Rule" id="MF_01161"/>
    </source>
</evidence>
<proteinExistence type="inferred from homology"/>
<dbReference type="GO" id="GO:0005737">
    <property type="term" value="C:cytoplasm"/>
    <property type="evidence" value="ECO:0007669"/>
    <property type="project" value="UniProtKB-SubCell"/>
</dbReference>
<evidence type="ECO:0000256" key="7">
    <source>
        <dbReference type="ARBA" id="ARBA00048539"/>
    </source>
</evidence>
<dbReference type="InterPro" id="IPR020825">
    <property type="entry name" value="Phe-tRNA_synthase-like_B3/B4"/>
</dbReference>
<dbReference type="InterPro" id="IPR014729">
    <property type="entry name" value="Rossmann-like_a/b/a_fold"/>
</dbReference>
<comment type="subcellular location">
    <subcellularLocation>
        <location evidence="1 8">Cytoplasm</location>
    </subcellularLocation>
</comment>
<comment type="catalytic activity">
    <reaction evidence="7 8">
        <text>cytidine(34) in tRNA(Ile2) + L-lysine + ATP = lysidine(34) in tRNA(Ile2) + AMP + diphosphate + H(+)</text>
        <dbReference type="Rhea" id="RHEA:43744"/>
        <dbReference type="Rhea" id="RHEA-COMP:10625"/>
        <dbReference type="Rhea" id="RHEA-COMP:10670"/>
        <dbReference type="ChEBI" id="CHEBI:15378"/>
        <dbReference type="ChEBI" id="CHEBI:30616"/>
        <dbReference type="ChEBI" id="CHEBI:32551"/>
        <dbReference type="ChEBI" id="CHEBI:33019"/>
        <dbReference type="ChEBI" id="CHEBI:82748"/>
        <dbReference type="ChEBI" id="CHEBI:83665"/>
        <dbReference type="ChEBI" id="CHEBI:456215"/>
        <dbReference type="EC" id="6.3.4.19"/>
    </reaction>
</comment>
<evidence type="ECO:0000313" key="10">
    <source>
        <dbReference type="EMBL" id="VYT62231.1"/>
    </source>
</evidence>
<dbReference type="GO" id="GO:0032267">
    <property type="term" value="F:tRNA(Ile)-lysidine synthase activity"/>
    <property type="evidence" value="ECO:0007669"/>
    <property type="project" value="UniProtKB-EC"/>
</dbReference>
<evidence type="ECO:0000256" key="6">
    <source>
        <dbReference type="ARBA" id="ARBA00022840"/>
    </source>
</evidence>
<dbReference type="InterPro" id="IPR012094">
    <property type="entry name" value="tRNA_Ile_lys_synt"/>
</dbReference>
<dbReference type="HAMAP" id="MF_01161">
    <property type="entry name" value="tRNA_Ile_lys_synt"/>
    <property type="match status" value="1"/>
</dbReference>